<sequence>MENYSATVARILTFSIGVGQKQIARRIQGFPTIVRIFYFIHYTAQELLQYGVICLFRQIFYYYWEIKMISNLYGTDVMVGVGTSKIVLSDWKFRFCSMLGIDSQSWGYSYHGNIQHNKLVRKYGSQFGLGSIVGVHLDMCNGTLEYYVNRKPLGIAFKGLKGRELYPMVSSTAAQSAVRITCAVSEEPTLQMRCLEFISKNPMLYKRYKEIPGLTRLYERKYFWIVPTNEEDERKRLAELEDDLMCPLNYKNFLKRNKKLRAIRWIPPEILQVREEDSNLSDSELDLETLHDDSSNQTDSQEDSSSSSSNTQDPLVENVPSTSKQGCDESRSKIRKTESFTSHSDCSLHGSKKFCAKCKFRMQIEDENMSDSSGS</sequence>
<dbReference type="InterPro" id="IPR043136">
    <property type="entry name" value="B30.2/SPRY_sf"/>
</dbReference>
<proteinExistence type="predicted"/>
<dbReference type="PROSITE" id="PS50188">
    <property type="entry name" value="B302_SPRY"/>
    <property type="match status" value="1"/>
</dbReference>
<evidence type="ECO:0000313" key="4">
    <source>
        <dbReference type="EMBL" id="KAJ8972626.1"/>
    </source>
</evidence>
<name>A0AAV8ZXS0_9CUCU</name>
<feature type="compositionally biased region" description="Basic and acidic residues" evidence="2">
    <location>
        <begin position="326"/>
        <end position="338"/>
    </location>
</feature>
<dbReference type="GO" id="GO:0043161">
    <property type="term" value="P:proteasome-mediated ubiquitin-dependent protein catabolic process"/>
    <property type="evidence" value="ECO:0007669"/>
    <property type="project" value="TreeGrafter"/>
</dbReference>
<dbReference type="InterPro" id="IPR003877">
    <property type="entry name" value="SPRY_dom"/>
</dbReference>
<evidence type="ECO:0000259" key="3">
    <source>
        <dbReference type="PROSITE" id="PS50188"/>
    </source>
</evidence>
<dbReference type="GO" id="GO:0019005">
    <property type="term" value="C:SCF ubiquitin ligase complex"/>
    <property type="evidence" value="ECO:0007669"/>
    <property type="project" value="TreeGrafter"/>
</dbReference>
<keyword evidence="5" id="KW-1185">Reference proteome</keyword>
<evidence type="ECO:0000313" key="5">
    <source>
        <dbReference type="Proteomes" id="UP001162156"/>
    </source>
</evidence>
<comment type="caution">
    <text evidence="4">The sequence shown here is derived from an EMBL/GenBank/DDBJ whole genome shotgun (WGS) entry which is preliminary data.</text>
</comment>
<dbReference type="Pfam" id="PF00622">
    <property type="entry name" value="SPRY"/>
    <property type="match status" value="1"/>
</dbReference>
<feature type="domain" description="B30.2/SPRY" evidence="3">
    <location>
        <begin position="1"/>
        <end position="187"/>
    </location>
</feature>
<dbReference type="Proteomes" id="UP001162156">
    <property type="component" value="Unassembled WGS sequence"/>
</dbReference>
<dbReference type="InterPro" id="IPR013320">
    <property type="entry name" value="ConA-like_dom_sf"/>
</dbReference>
<evidence type="ECO:0000256" key="1">
    <source>
        <dbReference type="ARBA" id="ARBA00022786"/>
    </source>
</evidence>
<dbReference type="AlphaFoldDB" id="A0AAV8ZXS0"/>
<dbReference type="CDD" id="cd12876">
    <property type="entry name" value="SPRY_SOCS3"/>
    <property type="match status" value="1"/>
</dbReference>
<accession>A0AAV8ZXS0</accession>
<evidence type="ECO:0000256" key="2">
    <source>
        <dbReference type="SAM" id="MobiDB-lite"/>
    </source>
</evidence>
<dbReference type="PANTHER" id="PTHR12245">
    <property type="entry name" value="SPRY DOMAIN CONTAINING SOCS BOX PROTEIN"/>
    <property type="match status" value="1"/>
</dbReference>
<reference evidence="4" key="1">
    <citation type="journal article" date="2023" name="Insect Mol. Biol.">
        <title>Genome sequencing provides insights into the evolution of gene families encoding plant cell wall-degrading enzymes in longhorned beetles.</title>
        <authorList>
            <person name="Shin N.R."/>
            <person name="Okamura Y."/>
            <person name="Kirsch R."/>
            <person name="Pauchet Y."/>
        </authorList>
    </citation>
    <scope>NUCLEOTIDE SEQUENCE</scope>
    <source>
        <strain evidence="4">RBIC_L_NR</strain>
    </source>
</reference>
<dbReference type="InterPro" id="IPR001870">
    <property type="entry name" value="B30.2/SPRY"/>
</dbReference>
<dbReference type="EMBL" id="JANEYF010000033">
    <property type="protein sequence ID" value="KAJ8972626.1"/>
    <property type="molecule type" value="Genomic_DNA"/>
</dbReference>
<dbReference type="PANTHER" id="PTHR12245:SF5">
    <property type="entry name" value="SPRY DOMAIN-CONTAINING SOCS BOX PROTEIN 3"/>
    <property type="match status" value="1"/>
</dbReference>
<dbReference type="SUPFAM" id="SSF49899">
    <property type="entry name" value="Concanavalin A-like lectins/glucanases"/>
    <property type="match status" value="1"/>
</dbReference>
<gene>
    <name evidence="4" type="ORF">NQ314_000082</name>
</gene>
<dbReference type="InterPro" id="IPR035754">
    <property type="entry name" value="SPRY_SPSB3"/>
</dbReference>
<organism evidence="4 5">
    <name type="scientific">Rhamnusium bicolor</name>
    <dbReference type="NCBI Taxonomy" id="1586634"/>
    <lineage>
        <taxon>Eukaryota</taxon>
        <taxon>Metazoa</taxon>
        <taxon>Ecdysozoa</taxon>
        <taxon>Arthropoda</taxon>
        <taxon>Hexapoda</taxon>
        <taxon>Insecta</taxon>
        <taxon>Pterygota</taxon>
        <taxon>Neoptera</taxon>
        <taxon>Endopterygota</taxon>
        <taxon>Coleoptera</taxon>
        <taxon>Polyphaga</taxon>
        <taxon>Cucujiformia</taxon>
        <taxon>Chrysomeloidea</taxon>
        <taxon>Cerambycidae</taxon>
        <taxon>Lepturinae</taxon>
        <taxon>Rhagiini</taxon>
        <taxon>Rhamnusium</taxon>
    </lineage>
</organism>
<dbReference type="Gene3D" id="2.60.120.920">
    <property type="match status" value="1"/>
</dbReference>
<feature type="compositionally biased region" description="Low complexity" evidence="2">
    <location>
        <begin position="295"/>
        <end position="313"/>
    </location>
</feature>
<feature type="region of interest" description="Disordered" evidence="2">
    <location>
        <begin position="290"/>
        <end position="349"/>
    </location>
</feature>
<dbReference type="SMART" id="SM00449">
    <property type="entry name" value="SPRY"/>
    <property type="match status" value="1"/>
</dbReference>
<protein>
    <recommendedName>
        <fullName evidence="3">B30.2/SPRY domain-containing protein</fullName>
    </recommendedName>
</protein>
<keyword evidence="1" id="KW-0833">Ubl conjugation pathway</keyword>
<dbReference type="InterPro" id="IPR050672">
    <property type="entry name" value="FBXO45-Fsn/SPSB_families"/>
</dbReference>